<protein>
    <submittedName>
        <fullName evidence="5">ABC transporter, substrate-binding protein, family 3</fullName>
    </submittedName>
</protein>
<keyword evidence="6" id="KW-1185">Reference proteome</keyword>
<dbReference type="PATRIC" id="fig|157687.3.peg.1061"/>
<evidence type="ECO:0000256" key="2">
    <source>
        <dbReference type="ARBA" id="ARBA00022448"/>
    </source>
</evidence>
<dbReference type="STRING" id="157687.HMPREF3180_01066"/>
<dbReference type="GO" id="GO:0006865">
    <property type="term" value="P:amino acid transport"/>
    <property type="evidence" value="ECO:0007669"/>
    <property type="project" value="TreeGrafter"/>
</dbReference>
<proteinExistence type="inferred from homology"/>
<evidence type="ECO:0000256" key="3">
    <source>
        <dbReference type="ARBA" id="ARBA00022729"/>
    </source>
</evidence>
<dbReference type="EMBL" id="LSDD01000081">
    <property type="protein sequence ID" value="KXB66238.1"/>
    <property type="molecule type" value="Genomic_DNA"/>
</dbReference>
<dbReference type="GO" id="GO:0030288">
    <property type="term" value="C:outer membrane-bounded periplasmic space"/>
    <property type="evidence" value="ECO:0007669"/>
    <property type="project" value="TreeGrafter"/>
</dbReference>
<dbReference type="RefSeq" id="WP_060917840.1">
    <property type="nucleotide sequence ID" value="NZ_KQ960066.1"/>
</dbReference>
<dbReference type="GO" id="GO:0005576">
    <property type="term" value="C:extracellular region"/>
    <property type="evidence" value="ECO:0007669"/>
    <property type="project" value="TreeGrafter"/>
</dbReference>
<name>A0A134AEU1_9FUSO</name>
<comment type="similarity">
    <text evidence="1">Belongs to the bacterial solute-binding protein 3 family.</text>
</comment>
<organism evidence="5 6">
    <name type="scientific">Leptotrichia wadei</name>
    <dbReference type="NCBI Taxonomy" id="157687"/>
    <lineage>
        <taxon>Bacteria</taxon>
        <taxon>Fusobacteriati</taxon>
        <taxon>Fusobacteriota</taxon>
        <taxon>Fusobacteriia</taxon>
        <taxon>Fusobacteriales</taxon>
        <taxon>Leptotrichiaceae</taxon>
        <taxon>Leptotrichia</taxon>
    </lineage>
</organism>
<comment type="caution">
    <text evidence="5">The sequence shown here is derived from an EMBL/GenBank/DDBJ whole genome shotgun (WGS) entry which is preliminary data.</text>
</comment>
<dbReference type="InterPro" id="IPR001638">
    <property type="entry name" value="Solute-binding_3/MltF_N"/>
</dbReference>
<feature type="domain" description="Solute-binding protein family 3/N-terminal" evidence="4">
    <location>
        <begin position="45"/>
        <end position="267"/>
    </location>
</feature>
<dbReference type="PANTHER" id="PTHR30085:SF6">
    <property type="entry name" value="ABC TRANSPORTER GLUTAMINE-BINDING PROTEIN GLNH"/>
    <property type="match status" value="1"/>
</dbReference>
<dbReference type="AlphaFoldDB" id="A0A134AEU1"/>
<accession>A0A134AEU1</accession>
<evidence type="ECO:0000259" key="4">
    <source>
        <dbReference type="SMART" id="SM00062"/>
    </source>
</evidence>
<dbReference type="InterPro" id="IPR051455">
    <property type="entry name" value="Bact_solute-bind_prot3"/>
</dbReference>
<dbReference type="Gene3D" id="3.40.190.10">
    <property type="entry name" value="Periplasmic binding protein-like II"/>
    <property type="match status" value="2"/>
</dbReference>
<sequence>MKKNFERFVKIIAILVLGVFAISCGKGGKGSPEPGSIEAIKKAGKIRIGVFGDKPPFGFVDENGKNQGYDIYLAKRLAKDLLGDENKIEFVTMEAANRVEYLLSNKVDIVLANFTVTDERKQKVDFAKPYMKVSLGIVSPEGAPIKDVKELKGKKLIVNKGTTAEIYFTKNHPDIELLKYDQNTETFNALLDKRGAALAHDNTLVFAWATENPGFVVDIKQLGEQDYIAPAVRKGNKELLDWLNTEIDALTKEGFFEKAYKATLEPVYGNKVDPKTVIIENK</sequence>
<dbReference type="SUPFAM" id="SSF53850">
    <property type="entry name" value="Periplasmic binding protein-like II"/>
    <property type="match status" value="1"/>
</dbReference>
<dbReference type="OrthoDB" id="353812at2"/>
<reference evidence="6" key="1">
    <citation type="submission" date="2016-01" db="EMBL/GenBank/DDBJ databases">
        <authorList>
            <person name="Mitreva M."/>
            <person name="Pepin K.H."/>
            <person name="Mihindukulasuriya K.A."/>
            <person name="Fulton R."/>
            <person name="Fronick C."/>
            <person name="O'Laughlin M."/>
            <person name="Miner T."/>
            <person name="Herter B."/>
            <person name="Rosa B.A."/>
            <person name="Cordes M."/>
            <person name="Tomlinson C."/>
            <person name="Wollam A."/>
            <person name="Palsikar V.B."/>
            <person name="Mardis E.R."/>
            <person name="Wilson R.K."/>
        </authorList>
    </citation>
    <scope>NUCLEOTIDE SEQUENCE [LARGE SCALE GENOMIC DNA]</scope>
    <source>
        <strain evidence="6">KA00185</strain>
    </source>
</reference>
<gene>
    <name evidence="5" type="ORF">HMPREF3180_01066</name>
</gene>
<dbReference type="Pfam" id="PF00497">
    <property type="entry name" value="SBP_bac_3"/>
    <property type="match status" value="1"/>
</dbReference>
<dbReference type="Proteomes" id="UP000070483">
    <property type="component" value="Unassembled WGS sequence"/>
</dbReference>
<keyword evidence="3" id="KW-0732">Signal</keyword>
<evidence type="ECO:0000313" key="5">
    <source>
        <dbReference type="EMBL" id="KXB66238.1"/>
    </source>
</evidence>
<keyword evidence="2" id="KW-0813">Transport</keyword>
<evidence type="ECO:0000256" key="1">
    <source>
        <dbReference type="ARBA" id="ARBA00010333"/>
    </source>
</evidence>
<dbReference type="SMART" id="SM00062">
    <property type="entry name" value="PBPb"/>
    <property type="match status" value="1"/>
</dbReference>
<dbReference type="PROSITE" id="PS51257">
    <property type="entry name" value="PROKAR_LIPOPROTEIN"/>
    <property type="match status" value="1"/>
</dbReference>
<dbReference type="PANTHER" id="PTHR30085">
    <property type="entry name" value="AMINO ACID ABC TRANSPORTER PERMEASE"/>
    <property type="match status" value="1"/>
</dbReference>
<dbReference type="CDD" id="cd13694">
    <property type="entry name" value="PBP2_Cysteine"/>
    <property type="match status" value="1"/>
</dbReference>
<evidence type="ECO:0000313" key="6">
    <source>
        <dbReference type="Proteomes" id="UP000070483"/>
    </source>
</evidence>